<dbReference type="RefSeq" id="WP_052331873.1">
    <property type="nucleotide sequence ID" value="NZ_CABMAB010000052.1"/>
</dbReference>
<evidence type="ECO:0000313" key="3">
    <source>
        <dbReference type="Proteomes" id="UP000077428"/>
    </source>
</evidence>
<proteinExistence type="predicted"/>
<comment type="caution">
    <text evidence="2">The sequence shown here is derived from an EMBL/GenBank/DDBJ whole genome shotgun (WGS) entry which is preliminary data.</text>
</comment>
<evidence type="ECO:0000313" key="2">
    <source>
        <dbReference type="EMBL" id="KZX12116.1"/>
    </source>
</evidence>
<protein>
    <submittedName>
        <fullName evidence="2">5-methylcytosine-specific restriction enzyme B</fullName>
        <ecNumber evidence="2">3.1.21.-</ecNumber>
    </submittedName>
</protein>
<dbReference type="PANTHER" id="PTHR37291:SF1">
    <property type="entry name" value="TYPE IV METHYL-DIRECTED RESTRICTION ENZYME ECOKMCRB SUBUNIT"/>
    <property type="match status" value="1"/>
</dbReference>
<dbReference type="SUPFAM" id="SSF52540">
    <property type="entry name" value="P-loop containing nucleoside triphosphate hydrolases"/>
    <property type="match status" value="1"/>
</dbReference>
<dbReference type="GO" id="GO:0016887">
    <property type="term" value="F:ATP hydrolysis activity"/>
    <property type="evidence" value="ECO:0007669"/>
    <property type="project" value="InterPro"/>
</dbReference>
<accession>A0A166AJL7</accession>
<reference evidence="3" key="1">
    <citation type="journal article" date="2016" name="Genome Announc.">
        <title>Draft Genome Sequences of Methanobrevibacter curvatus DSM11111, Methanobrevibacter cuticularis DSM11139, Methanobrevibacter filiformis DSM11501, and Methanobrevibacter oralis DSM7256.</title>
        <authorList>
            <person name="Poehlein A."/>
            <person name="Seedorf H."/>
        </authorList>
    </citation>
    <scope>NUCLEOTIDE SEQUENCE [LARGE SCALE GENOMIC DNA]</scope>
    <source>
        <strain evidence="3">DSM 7256 / JCM 30027 / ZR</strain>
    </source>
</reference>
<dbReference type="Proteomes" id="UP000077428">
    <property type="component" value="Unassembled WGS sequence"/>
</dbReference>
<organism evidence="2 3">
    <name type="scientific">Methanobrevibacter oralis</name>
    <dbReference type="NCBI Taxonomy" id="66851"/>
    <lineage>
        <taxon>Archaea</taxon>
        <taxon>Methanobacteriati</taxon>
        <taxon>Methanobacteriota</taxon>
        <taxon>Methanomada group</taxon>
        <taxon>Methanobacteria</taxon>
        <taxon>Methanobacteriales</taxon>
        <taxon>Methanobacteriaceae</taxon>
        <taxon>Methanobrevibacter</taxon>
    </lineage>
</organism>
<dbReference type="OrthoDB" id="82539at2157"/>
<feature type="domain" description="AAA+ ATPase" evidence="1">
    <location>
        <begin position="615"/>
        <end position="785"/>
    </location>
</feature>
<dbReference type="PATRIC" id="fig|66851.6.peg.1424"/>
<dbReference type="InterPro" id="IPR003593">
    <property type="entry name" value="AAA+_ATPase"/>
</dbReference>
<dbReference type="AlphaFoldDB" id="A0A166AJL7"/>
<keyword evidence="3" id="KW-1185">Reference proteome</keyword>
<dbReference type="EC" id="3.1.21.-" evidence="2"/>
<name>A0A166AJL7_METOA</name>
<dbReference type="SMART" id="SM00382">
    <property type="entry name" value="AAA"/>
    <property type="match status" value="1"/>
</dbReference>
<dbReference type="EMBL" id="LWMU01000075">
    <property type="protein sequence ID" value="KZX12116.1"/>
    <property type="molecule type" value="Genomic_DNA"/>
</dbReference>
<dbReference type="PANTHER" id="PTHR37291">
    <property type="entry name" value="5-METHYLCYTOSINE-SPECIFIC RESTRICTION ENZYME B"/>
    <property type="match status" value="1"/>
</dbReference>
<sequence length="895" mass="103707">MTNMWMVRAGKGAFLIDIFKNKQLVAMGWDLGDLSDKSSEEITQLVNIRYARSSNNRKSVIASQERKFRYDIKVNDHVLTYDLKNRLFLLGIINSDYYFSKEKVHEDYSDIRDVKWIGEIPRDNLKDSTNKTLGTAITLFNINDDAKEDILSNVEKLDFHKKESPVNIWKITAGKNEVSDEVWDIFKKESYVGIDYSYGNSNIDYSKFKSQNDIKSFLGDKITSKSVAPSTIWKFINVVKKGDVVVVNKGLSKLAGIGIVTGDFIPQTENNHKNEFDLNNIRSVDWILTPDILEIEDHFFAPTTFVEVSNYPYYWNNLVYAISRTDDVLKNKILNFLFNAFYDDYFNVEIGKTHFNKYKLEKDEVNKVWNEILDKYSSNEYIANDIWEKLLNRPIKVHTDGVNNIKSAIQGKINYSDEEMDRVAIAFFEVIKDLLNADDTIAQKEILNEYAKNEYSKGFKSSRLSSILYYLDNSFYVINNKSVYTLKALSWMFGDEISFDSDLKHYIDNNEKFKKLLNKINNSSSFNKININDFEIFDMFCHWMCDKKLGNYAGKSQYSSKNAKMLPITLISNDIVIEKRKYQKLNLNPDLLEVKLREFKILSNKVMQICASLNAGKHIILDGTPGTGKTDLALKFSSAAEENKFMDGYILTTATSDWSTFDTIGGLMPGEDGKLSFHEGKFLEAISLNKWLIIDEINRADIDKAFGQLFTVLSGQNVELPYKENGKSIKIKNWDEIYSKHDFKTATYYIGKNWRIIGTMNVDDKDSLFDLSYAFMRRFMFIDVDLPNDEDYKKIIETWANNLDDEYINQLLKIHQIIQYKKIGPAIFKDMIDYIKQRSKLNNDSIEVVLTESVESYIIPQLEGLNKSKIEKIRLFFENLGIDVNKKLNELLPKF</sequence>
<dbReference type="InterPro" id="IPR027417">
    <property type="entry name" value="P-loop_NTPase"/>
</dbReference>
<keyword evidence="2" id="KW-0378">Hydrolase</keyword>
<dbReference type="Pfam" id="PF07728">
    <property type="entry name" value="AAA_5"/>
    <property type="match status" value="1"/>
</dbReference>
<dbReference type="Gene3D" id="3.40.50.300">
    <property type="entry name" value="P-loop containing nucleotide triphosphate hydrolases"/>
    <property type="match status" value="1"/>
</dbReference>
<dbReference type="STRING" id="66851.MBORA_13070"/>
<gene>
    <name evidence="2" type="primary">mcrB</name>
    <name evidence="2" type="ORF">MBORA_13070</name>
</gene>
<dbReference type="InterPro" id="IPR052934">
    <property type="entry name" value="Methyl-DNA_Rec/Restrict_Enz"/>
</dbReference>
<dbReference type="InterPro" id="IPR011704">
    <property type="entry name" value="ATPase_dyneun-rel_AAA"/>
</dbReference>
<dbReference type="GO" id="GO:0005524">
    <property type="term" value="F:ATP binding"/>
    <property type="evidence" value="ECO:0007669"/>
    <property type="project" value="InterPro"/>
</dbReference>
<evidence type="ECO:0000259" key="1">
    <source>
        <dbReference type="SMART" id="SM00382"/>
    </source>
</evidence>